<dbReference type="InterPro" id="IPR036259">
    <property type="entry name" value="MFS_trans_sf"/>
</dbReference>
<dbReference type="Gene3D" id="1.20.1720.10">
    <property type="entry name" value="Multidrug resistance protein D"/>
    <property type="match status" value="1"/>
</dbReference>
<keyword evidence="4 6" id="KW-0472">Membrane</keyword>
<feature type="transmembrane region" description="Helical" evidence="6">
    <location>
        <begin position="416"/>
        <end position="437"/>
    </location>
</feature>
<dbReference type="SUPFAM" id="SSF103473">
    <property type="entry name" value="MFS general substrate transporter"/>
    <property type="match status" value="1"/>
</dbReference>
<sequence>MSILSPPSSALDAKLESDSTATIPTPNQESALKEEARAPSEKSSASTTESGFNPGWRFYLAFSSLSVITLMAALDATSISVALPIMAKVLKGTAIEAFWSGTSFLLTSTVFQPVLGSFSHIFGRKPLVFFSLALFTAGAIIAALAHDFTVILVGRSIQGIGGGGIICLTEIIVTDMVPLRERGKWFSFISSMWAIGTVTGPLLGGGFAQNVSWRWIFWINMPFVGIGVTMIILFLHLNYKTSSFLSKLRRVDWLGTVLFLASTTGFLIPITWGGVMYPWSSWRTLVPLILCALGLLAFFIHQERFAAEPLIRTEVLKSRTAAATYFATVIHGVVLWSLLYYMPLYYEAVKGFSPILAGVALFPQTFTVAPAAIVVGATIAITGRYRWAIWAGWALTTLGMGVLVDLKVATSTVQWIFMNLVAGLGTGILFPSMAIAVQASATSANQAYAASMFSFLRAFGQTLGVAVGGVIFQNQMKKKLLAFPLLADKAVEYSRDASGLVQIIKAMPAGEAKQQLLVSYTDALRYVWIVMCALSAVALAASLFTQAFPLDRALETEQGFKERERARDEEKDEA</sequence>
<evidence type="ECO:0000256" key="5">
    <source>
        <dbReference type="SAM" id="MobiDB-lite"/>
    </source>
</evidence>
<evidence type="ECO:0000313" key="9">
    <source>
        <dbReference type="Proteomes" id="UP000250140"/>
    </source>
</evidence>
<accession>A0A8E2F7Q9</accession>
<evidence type="ECO:0000256" key="4">
    <source>
        <dbReference type="ARBA" id="ARBA00023136"/>
    </source>
</evidence>
<keyword evidence="3 6" id="KW-1133">Transmembrane helix</keyword>
<feature type="transmembrane region" description="Helical" evidence="6">
    <location>
        <begin position="215"/>
        <end position="239"/>
    </location>
</feature>
<keyword evidence="2 6" id="KW-0812">Transmembrane</keyword>
<dbReference type="PANTHER" id="PTHR23501:SF59">
    <property type="entry name" value="MAJOR FACILITATOR SUPERFAMILY (MFS) PROFILE DOMAIN-CONTAINING PROTEIN-RELATED"/>
    <property type="match status" value="1"/>
</dbReference>
<feature type="transmembrane region" description="Helical" evidence="6">
    <location>
        <begin position="284"/>
        <end position="301"/>
    </location>
</feature>
<keyword evidence="9" id="KW-1185">Reference proteome</keyword>
<dbReference type="Gene3D" id="1.20.1250.20">
    <property type="entry name" value="MFS general substrate transporter like domains"/>
    <property type="match status" value="1"/>
</dbReference>
<feature type="transmembrane region" description="Helical" evidence="6">
    <location>
        <begin position="526"/>
        <end position="544"/>
    </location>
</feature>
<evidence type="ECO:0000313" key="8">
    <source>
        <dbReference type="EMBL" id="OCL11843.1"/>
    </source>
</evidence>
<feature type="transmembrane region" description="Helical" evidence="6">
    <location>
        <begin position="185"/>
        <end position="203"/>
    </location>
</feature>
<dbReference type="PROSITE" id="PS50850">
    <property type="entry name" value="MFS"/>
    <property type="match status" value="1"/>
</dbReference>
<dbReference type="FunFam" id="1.20.1250.20:FF:000786">
    <property type="entry name" value="MFS multidrug transporter, putative"/>
    <property type="match status" value="1"/>
</dbReference>
<dbReference type="EMBL" id="KV748976">
    <property type="protein sequence ID" value="OCL11843.1"/>
    <property type="molecule type" value="Genomic_DNA"/>
</dbReference>
<dbReference type="OrthoDB" id="2351791at2759"/>
<feature type="compositionally biased region" description="Polar residues" evidence="5">
    <location>
        <begin position="18"/>
        <end position="30"/>
    </location>
</feature>
<dbReference type="InterPro" id="IPR011701">
    <property type="entry name" value="MFS"/>
</dbReference>
<reference evidence="8 9" key="1">
    <citation type="journal article" date="2016" name="Nat. Commun.">
        <title>Ectomycorrhizal ecology is imprinted in the genome of the dominant symbiotic fungus Cenococcum geophilum.</title>
        <authorList>
            <consortium name="DOE Joint Genome Institute"/>
            <person name="Peter M."/>
            <person name="Kohler A."/>
            <person name="Ohm R.A."/>
            <person name="Kuo A."/>
            <person name="Krutzmann J."/>
            <person name="Morin E."/>
            <person name="Arend M."/>
            <person name="Barry K.W."/>
            <person name="Binder M."/>
            <person name="Choi C."/>
            <person name="Clum A."/>
            <person name="Copeland A."/>
            <person name="Grisel N."/>
            <person name="Haridas S."/>
            <person name="Kipfer T."/>
            <person name="LaButti K."/>
            <person name="Lindquist E."/>
            <person name="Lipzen A."/>
            <person name="Maire R."/>
            <person name="Meier B."/>
            <person name="Mihaltcheva S."/>
            <person name="Molinier V."/>
            <person name="Murat C."/>
            <person name="Poggeler S."/>
            <person name="Quandt C.A."/>
            <person name="Sperisen C."/>
            <person name="Tritt A."/>
            <person name="Tisserant E."/>
            <person name="Crous P.W."/>
            <person name="Henrissat B."/>
            <person name="Nehls U."/>
            <person name="Egli S."/>
            <person name="Spatafora J.W."/>
            <person name="Grigoriev I.V."/>
            <person name="Martin F.M."/>
        </authorList>
    </citation>
    <scope>NUCLEOTIDE SEQUENCE [LARGE SCALE GENOMIC DNA]</scope>
    <source>
        <strain evidence="8 9">CBS 207.34</strain>
    </source>
</reference>
<dbReference type="GO" id="GO:0022857">
    <property type="term" value="F:transmembrane transporter activity"/>
    <property type="evidence" value="ECO:0007669"/>
    <property type="project" value="InterPro"/>
</dbReference>
<dbReference type="PANTHER" id="PTHR23501">
    <property type="entry name" value="MAJOR FACILITATOR SUPERFAMILY"/>
    <property type="match status" value="1"/>
</dbReference>
<evidence type="ECO:0000256" key="6">
    <source>
        <dbReference type="SAM" id="Phobius"/>
    </source>
</evidence>
<evidence type="ECO:0000256" key="1">
    <source>
        <dbReference type="ARBA" id="ARBA00004141"/>
    </source>
</evidence>
<feature type="transmembrane region" description="Helical" evidence="6">
    <location>
        <begin position="355"/>
        <end position="380"/>
    </location>
</feature>
<feature type="transmembrane region" description="Helical" evidence="6">
    <location>
        <begin position="251"/>
        <end position="272"/>
    </location>
</feature>
<feature type="transmembrane region" description="Helical" evidence="6">
    <location>
        <begin position="152"/>
        <end position="173"/>
    </location>
</feature>
<dbReference type="FunFam" id="1.20.1720.10:FF:000018">
    <property type="entry name" value="Putative MFS multidrug transporter"/>
    <property type="match status" value="1"/>
</dbReference>
<evidence type="ECO:0000256" key="3">
    <source>
        <dbReference type="ARBA" id="ARBA00022989"/>
    </source>
</evidence>
<evidence type="ECO:0000256" key="2">
    <source>
        <dbReference type="ARBA" id="ARBA00022692"/>
    </source>
</evidence>
<feature type="region of interest" description="Disordered" evidence="5">
    <location>
        <begin position="1"/>
        <end position="50"/>
    </location>
</feature>
<protein>
    <submittedName>
        <fullName evidence="8">MFS general substrate transporter</fullName>
    </submittedName>
</protein>
<dbReference type="Pfam" id="PF07690">
    <property type="entry name" value="MFS_1"/>
    <property type="match status" value="1"/>
</dbReference>
<dbReference type="Proteomes" id="UP000250140">
    <property type="component" value="Unassembled WGS sequence"/>
</dbReference>
<dbReference type="GO" id="GO:0005886">
    <property type="term" value="C:plasma membrane"/>
    <property type="evidence" value="ECO:0007669"/>
    <property type="project" value="TreeGrafter"/>
</dbReference>
<comment type="subcellular location">
    <subcellularLocation>
        <location evidence="1">Membrane</location>
        <topology evidence="1">Multi-pass membrane protein</topology>
    </subcellularLocation>
</comment>
<dbReference type="PRINTS" id="PR01036">
    <property type="entry name" value="TCRTETB"/>
</dbReference>
<feature type="transmembrane region" description="Helical" evidence="6">
    <location>
        <begin position="58"/>
        <end position="85"/>
    </location>
</feature>
<proteinExistence type="predicted"/>
<feature type="transmembrane region" description="Helical" evidence="6">
    <location>
        <begin position="322"/>
        <end position="343"/>
    </location>
</feature>
<dbReference type="InterPro" id="IPR020846">
    <property type="entry name" value="MFS_dom"/>
</dbReference>
<feature type="transmembrane region" description="Helical" evidence="6">
    <location>
        <begin position="449"/>
        <end position="472"/>
    </location>
</feature>
<feature type="transmembrane region" description="Helical" evidence="6">
    <location>
        <begin position="127"/>
        <end position="146"/>
    </location>
</feature>
<feature type="compositionally biased region" description="Polar residues" evidence="5">
    <location>
        <begin position="41"/>
        <end position="50"/>
    </location>
</feature>
<evidence type="ECO:0000259" key="7">
    <source>
        <dbReference type="PROSITE" id="PS50850"/>
    </source>
</evidence>
<organism evidence="8 9">
    <name type="scientific">Glonium stellatum</name>
    <dbReference type="NCBI Taxonomy" id="574774"/>
    <lineage>
        <taxon>Eukaryota</taxon>
        <taxon>Fungi</taxon>
        <taxon>Dikarya</taxon>
        <taxon>Ascomycota</taxon>
        <taxon>Pezizomycotina</taxon>
        <taxon>Dothideomycetes</taxon>
        <taxon>Pleosporomycetidae</taxon>
        <taxon>Gloniales</taxon>
        <taxon>Gloniaceae</taxon>
        <taxon>Glonium</taxon>
    </lineage>
</organism>
<feature type="compositionally biased region" description="Basic and acidic residues" evidence="5">
    <location>
        <begin position="31"/>
        <end position="40"/>
    </location>
</feature>
<dbReference type="AlphaFoldDB" id="A0A8E2F7Q9"/>
<gene>
    <name evidence="8" type="ORF">AOQ84DRAFT_396017</name>
</gene>
<name>A0A8E2F7Q9_9PEZI</name>
<feature type="domain" description="Major facilitator superfamily (MFS) profile" evidence="7">
    <location>
        <begin position="61"/>
        <end position="550"/>
    </location>
</feature>